<dbReference type="Pfam" id="PF08970">
    <property type="entry name" value="Sda"/>
    <property type="match status" value="1"/>
</dbReference>
<reference evidence="1 2" key="1">
    <citation type="submission" date="2019-07" db="EMBL/GenBank/DDBJ databases">
        <title>Whole genome shotgun sequence of Alkalibacillus haloalkaliphilus NBRC 103110.</title>
        <authorList>
            <person name="Hosoyama A."/>
            <person name="Uohara A."/>
            <person name="Ohji S."/>
            <person name="Ichikawa N."/>
        </authorList>
    </citation>
    <scope>NUCLEOTIDE SEQUENCE [LARGE SCALE GENOMIC DNA]</scope>
    <source>
        <strain evidence="1 2">NBRC 103110</strain>
    </source>
</reference>
<comment type="caution">
    <text evidence="1">The sequence shown here is derived from an EMBL/GenBank/DDBJ whole genome shotgun (WGS) entry which is preliminary data.</text>
</comment>
<evidence type="ECO:0000313" key="1">
    <source>
        <dbReference type="EMBL" id="GEN46158.1"/>
    </source>
</evidence>
<evidence type="ECO:0008006" key="3">
    <source>
        <dbReference type="Google" id="ProtNLM"/>
    </source>
</evidence>
<dbReference type="Gene3D" id="1.10.287.1100">
    <property type="entry name" value="Sporulation inhibitor A"/>
    <property type="match status" value="1"/>
</dbReference>
<dbReference type="EMBL" id="BJYA01000013">
    <property type="protein sequence ID" value="GEN46158.1"/>
    <property type="molecule type" value="Genomic_DNA"/>
</dbReference>
<dbReference type="AlphaFoldDB" id="A0A511W774"/>
<dbReference type="InterPro" id="IPR015064">
    <property type="entry name" value="Sda"/>
</dbReference>
<sequence length="48" mass="5561">MANLDDSTLINAYHEAVEINLSKDFINLLEKEITFRGFNLEDINPNQH</sequence>
<dbReference type="SUPFAM" id="SSF100985">
    <property type="entry name" value="Sporulation inhibitor Sda"/>
    <property type="match status" value="1"/>
</dbReference>
<dbReference type="Proteomes" id="UP000321440">
    <property type="component" value="Unassembled WGS sequence"/>
</dbReference>
<dbReference type="OrthoDB" id="2933732at2"/>
<protein>
    <recommendedName>
        <fullName evidence="3">Sporulation histidine kinase inhibitor Sda</fullName>
    </recommendedName>
</protein>
<dbReference type="RefSeq" id="WP_146816743.1">
    <property type="nucleotide sequence ID" value="NZ_BJYA01000013.1"/>
</dbReference>
<gene>
    <name evidence="1" type="ORF">AHA02nite_19340</name>
</gene>
<name>A0A511W774_9BACI</name>
<organism evidence="1 2">
    <name type="scientific">Alkalibacillus haloalkaliphilus</name>
    <dbReference type="NCBI Taxonomy" id="94136"/>
    <lineage>
        <taxon>Bacteria</taxon>
        <taxon>Bacillati</taxon>
        <taxon>Bacillota</taxon>
        <taxon>Bacilli</taxon>
        <taxon>Bacillales</taxon>
        <taxon>Bacillaceae</taxon>
        <taxon>Alkalibacillus</taxon>
    </lineage>
</organism>
<evidence type="ECO:0000313" key="2">
    <source>
        <dbReference type="Proteomes" id="UP000321440"/>
    </source>
</evidence>
<accession>A0A511W774</accession>
<dbReference type="InterPro" id="IPR036916">
    <property type="entry name" value="Sda_sf"/>
</dbReference>
<keyword evidence="2" id="KW-1185">Reference proteome</keyword>
<proteinExistence type="predicted"/>